<dbReference type="GO" id="GO:0005829">
    <property type="term" value="C:cytosol"/>
    <property type="evidence" value="ECO:0007669"/>
    <property type="project" value="TreeGrafter"/>
</dbReference>
<gene>
    <name evidence="2" type="primary">ycnE</name>
    <name evidence="2" type="ORF">CI610_01840</name>
</gene>
<reference evidence="2" key="1">
    <citation type="journal article" date="2017" name="Appl. Environ. Microbiol.">
        <title>Molecular characterization of an Endozoicomonas-like organism causing infection in king scallop Pecten maximus L.</title>
        <authorList>
            <person name="Cano I."/>
            <person name="van Aerle R."/>
            <person name="Ross S."/>
            <person name="Verner-Jeffreys D.W."/>
            <person name="Paley R.K."/>
            <person name="Rimmer G."/>
            <person name="Ryder D."/>
            <person name="Hooper P."/>
            <person name="Stone D."/>
            <person name="Feist S.W."/>
        </authorList>
    </citation>
    <scope>NUCLEOTIDE SEQUENCE</scope>
</reference>
<proteinExistence type="predicted"/>
<dbReference type="PANTHER" id="PTHR33336:SF3">
    <property type="entry name" value="ABM DOMAIN-CONTAINING PROTEIN"/>
    <property type="match status" value="1"/>
</dbReference>
<organism evidence="2">
    <name type="scientific">invertebrate metagenome</name>
    <dbReference type="NCBI Taxonomy" id="1711999"/>
    <lineage>
        <taxon>unclassified sequences</taxon>
        <taxon>metagenomes</taxon>
        <taxon>organismal metagenomes</taxon>
    </lineage>
</organism>
<keyword evidence="2" id="KW-0560">Oxidoreductase</keyword>
<dbReference type="Gene3D" id="3.30.70.100">
    <property type="match status" value="1"/>
</dbReference>
<dbReference type="PANTHER" id="PTHR33336">
    <property type="entry name" value="QUINOL MONOOXYGENASE YGIN-RELATED"/>
    <property type="match status" value="1"/>
</dbReference>
<dbReference type="GO" id="GO:0004497">
    <property type="term" value="F:monooxygenase activity"/>
    <property type="evidence" value="ECO:0007669"/>
    <property type="project" value="UniProtKB-KW"/>
</dbReference>
<dbReference type="SUPFAM" id="SSF54909">
    <property type="entry name" value="Dimeric alpha+beta barrel"/>
    <property type="match status" value="1"/>
</dbReference>
<sequence>MVRLLTEIQAQPGYQEQLKELLINLLEPVRQKQGCCQYELYYEMGSKGLFVIEEIWCSEKSLDQHRASQQIQEFAQKSKNLVEFIRHRSLDFIG</sequence>
<dbReference type="AlphaFoldDB" id="A0A2H9T7L5"/>
<name>A0A2H9T7L5_9ZZZZ</name>
<dbReference type="PROSITE" id="PS51725">
    <property type="entry name" value="ABM"/>
    <property type="match status" value="1"/>
</dbReference>
<feature type="domain" description="ABM" evidence="1">
    <location>
        <begin position="2"/>
        <end position="92"/>
    </location>
</feature>
<dbReference type="InterPro" id="IPR050744">
    <property type="entry name" value="AI-2_Isomerase_LsrG"/>
</dbReference>
<dbReference type="InterPro" id="IPR007138">
    <property type="entry name" value="ABM_dom"/>
</dbReference>
<dbReference type="EC" id="1.-.-.-" evidence="2"/>
<dbReference type="Pfam" id="PF03992">
    <property type="entry name" value="ABM"/>
    <property type="match status" value="1"/>
</dbReference>
<evidence type="ECO:0000313" key="2">
    <source>
        <dbReference type="EMBL" id="PJE79194.1"/>
    </source>
</evidence>
<protein>
    <submittedName>
        <fullName evidence="2">Putative monooxygenase YcnE</fullName>
        <ecNumber evidence="2">1.-.-.-</ecNumber>
    </submittedName>
</protein>
<evidence type="ECO:0000259" key="1">
    <source>
        <dbReference type="PROSITE" id="PS51725"/>
    </source>
</evidence>
<keyword evidence="2" id="KW-0503">Monooxygenase</keyword>
<dbReference type="InterPro" id="IPR011008">
    <property type="entry name" value="Dimeric_a/b-barrel"/>
</dbReference>
<comment type="caution">
    <text evidence="2">The sequence shown here is derived from an EMBL/GenBank/DDBJ whole genome shotgun (WGS) entry which is preliminary data.</text>
</comment>
<accession>A0A2H9T7L5</accession>
<dbReference type="EMBL" id="NSIT01000088">
    <property type="protein sequence ID" value="PJE79194.1"/>
    <property type="molecule type" value="Genomic_DNA"/>
</dbReference>